<proteinExistence type="predicted"/>
<dbReference type="Proteomes" id="UP000823941">
    <property type="component" value="Chromosome 24"/>
</dbReference>
<evidence type="ECO:0000313" key="2">
    <source>
        <dbReference type="EMBL" id="KAG7298672.1"/>
    </source>
</evidence>
<feature type="compositionally biased region" description="Basic and acidic residues" evidence="1">
    <location>
        <begin position="44"/>
        <end position="53"/>
    </location>
</feature>
<protein>
    <submittedName>
        <fullName evidence="2">Uncharacterized protein</fullName>
    </submittedName>
</protein>
<organism evidence="2 3">
    <name type="scientific">Plutella xylostella</name>
    <name type="common">Diamondback moth</name>
    <name type="synonym">Plutella maculipennis</name>
    <dbReference type="NCBI Taxonomy" id="51655"/>
    <lineage>
        <taxon>Eukaryota</taxon>
        <taxon>Metazoa</taxon>
        <taxon>Ecdysozoa</taxon>
        <taxon>Arthropoda</taxon>
        <taxon>Hexapoda</taxon>
        <taxon>Insecta</taxon>
        <taxon>Pterygota</taxon>
        <taxon>Neoptera</taxon>
        <taxon>Endopterygota</taxon>
        <taxon>Lepidoptera</taxon>
        <taxon>Glossata</taxon>
        <taxon>Ditrysia</taxon>
        <taxon>Yponomeutoidea</taxon>
        <taxon>Plutellidae</taxon>
        <taxon>Plutella</taxon>
    </lineage>
</organism>
<sequence>MPARPVPWIREGAAGSGGGYRLDPQQRRRGHGRGVGATGVVNVNDERRVSRQQ</sequence>
<evidence type="ECO:0000256" key="1">
    <source>
        <dbReference type="SAM" id="MobiDB-lite"/>
    </source>
</evidence>
<evidence type="ECO:0000313" key="3">
    <source>
        <dbReference type="Proteomes" id="UP000823941"/>
    </source>
</evidence>
<name>A0ABQ7Q0D8_PLUXY</name>
<feature type="region of interest" description="Disordered" evidence="1">
    <location>
        <begin position="1"/>
        <end position="53"/>
    </location>
</feature>
<gene>
    <name evidence="2" type="ORF">JYU34_018326</name>
</gene>
<keyword evidence="3" id="KW-1185">Reference proteome</keyword>
<comment type="caution">
    <text evidence="2">The sequence shown here is derived from an EMBL/GenBank/DDBJ whole genome shotgun (WGS) entry which is preliminary data.</text>
</comment>
<reference evidence="2 3" key="1">
    <citation type="submission" date="2021-06" db="EMBL/GenBank/DDBJ databases">
        <title>A haploid diamondback moth (Plutella xylostella L.) genome assembly resolves 31 chromosomes and identifies a diamide resistance mutation.</title>
        <authorList>
            <person name="Ward C.M."/>
            <person name="Perry K.D."/>
            <person name="Baker G."/>
            <person name="Powis K."/>
            <person name="Heckel D.G."/>
            <person name="Baxter S.W."/>
        </authorList>
    </citation>
    <scope>NUCLEOTIDE SEQUENCE [LARGE SCALE GENOMIC DNA]</scope>
    <source>
        <strain evidence="2 3">LV</strain>
        <tissue evidence="2">Single pupa</tissue>
    </source>
</reference>
<accession>A0ABQ7Q0D8</accession>
<dbReference type="EMBL" id="JAHIBW010000024">
    <property type="protein sequence ID" value="KAG7298672.1"/>
    <property type="molecule type" value="Genomic_DNA"/>
</dbReference>